<reference evidence="1" key="1">
    <citation type="journal article" date="2014" name="Front. Microbiol.">
        <title>High frequency of phylogenetically diverse reductive dehalogenase-homologous genes in deep subseafloor sedimentary metagenomes.</title>
        <authorList>
            <person name="Kawai M."/>
            <person name="Futagami T."/>
            <person name="Toyoda A."/>
            <person name="Takaki Y."/>
            <person name="Nishi S."/>
            <person name="Hori S."/>
            <person name="Arai W."/>
            <person name="Tsubouchi T."/>
            <person name="Morono Y."/>
            <person name="Uchiyama I."/>
            <person name="Ito T."/>
            <person name="Fujiyama A."/>
            <person name="Inagaki F."/>
            <person name="Takami H."/>
        </authorList>
    </citation>
    <scope>NUCLEOTIDE SEQUENCE</scope>
    <source>
        <strain evidence="1">Expedition CK06-06</strain>
    </source>
</reference>
<sequence length="130" mass="13932">MSLPDENTEASDASSDEWLPLGVFAVAQEGEGSATPTMFIQLAVRKDGVIAGTYQNKETGETASLEGMIDEDSQRAAWTFAGKTSPIVETGIQNLTMNETQVLVHFDGGETKTYLLVRVENPEAKSTSSS</sequence>
<evidence type="ECO:0000313" key="1">
    <source>
        <dbReference type="EMBL" id="GAG87561.1"/>
    </source>
</evidence>
<proteinExistence type="predicted"/>
<gene>
    <name evidence="1" type="ORF">S01H4_26782</name>
</gene>
<protein>
    <recommendedName>
        <fullName evidence="2">Lipocalin-like domain-containing protein</fullName>
    </recommendedName>
</protein>
<dbReference type="EMBL" id="BART01012967">
    <property type="protein sequence ID" value="GAG87561.1"/>
    <property type="molecule type" value="Genomic_DNA"/>
</dbReference>
<accession>X1CTM5</accession>
<evidence type="ECO:0008006" key="2">
    <source>
        <dbReference type="Google" id="ProtNLM"/>
    </source>
</evidence>
<organism evidence="1">
    <name type="scientific">marine sediment metagenome</name>
    <dbReference type="NCBI Taxonomy" id="412755"/>
    <lineage>
        <taxon>unclassified sequences</taxon>
        <taxon>metagenomes</taxon>
        <taxon>ecological metagenomes</taxon>
    </lineage>
</organism>
<dbReference type="AlphaFoldDB" id="X1CTM5"/>
<name>X1CTM5_9ZZZZ</name>
<comment type="caution">
    <text evidence="1">The sequence shown here is derived from an EMBL/GenBank/DDBJ whole genome shotgun (WGS) entry which is preliminary data.</text>
</comment>